<geneLocation type="plasmid" evidence="1">
    <name>lp150</name>
</geneLocation>
<proteinExistence type="predicted"/>
<reference evidence="1" key="3">
    <citation type="submission" date="2015-06" db="EMBL/GenBank/DDBJ databases">
        <authorList>
            <person name="Hoefler B.C."/>
            <person name="Straight P.D."/>
        </authorList>
    </citation>
    <scope>NUCLEOTIDE SEQUENCE</scope>
    <source>
        <strain evidence="1">91E135</strain>
        <plasmid evidence="1">lp150</plasmid>
    </source>
</reference>
<dbReference type="EMBL" id="HM008710">
    <property type="protein sequence ID" value="ALC78612.1"/>
    <property type="molecule type" value="Genomic_DNA"/>
</dbReference>
<reference evidence="1" key="2">
    <citation type="journal article" date="2013" name="J. Bacteriol.">
        <title>Large linear plasmids of Borrelia species that cause relapsing fever.</title>
        <authorList>
            <person name="Miller S.C."/>
            <person name="Porcella S.F."/>
            <person name="Raffel S.J."/>
            <person name="Schwan T.G."/>
            <person name="Barbour A.G."/>
        </authorList>
    </citation>
    <scope>NUCLEOTIDE SEQUENCE</scope>
    <source>
        <strain evidence="1">91E135</strain>
        <plasmid evidence="1">lp150</plasmid>
    </source>
</reference>
<accession>A0A0R9P7V0</accession>
<sequence length="40" mass="4610">MYNNVNIFKFNLKKESLNGKDKVFQCITSINIAVIASYKL</sequence>
<reference evidence="1" key="1">
    <citation type="submission" date="2012-01" db="EMBL/GenBank/DDBJ databases">
        <authorList>
            <person name="Wikstroem N."/>
        </authorList>
    </citation>
    <scope>NUCLEOTIDE SEQUENCE</scope>
    <source>
        <strain evidence="1">91E135</strain>
        <plasmid evidence="1">lp150</plasmid>
    </source>
</reference>
<evidence type="ECO:0000313" key="1">
    <source>
        <dbReference type="EMBL" id="ALC78612.1"/>
    </source>
</evidence>
<keyword evidence="1" id="KW-0614">Plasmid</keyword>
<gene>
    <name evidence="1" type="ORF">BTA125</name>
</gene>
<name>A0A0R9P7V0_BORT9</name>
<protein>
    <submittedName>
        <fullName evidence="1">Uncharacterized protein</fullName>
    </submittedName>
</protein>
<dbReference type="AlphaFoldDB" id="A0A0R9P7V0"/>
<organism evidence="1">
    <name type="scientific">Borrelia turicatae (strain 91E135)</name>
    <dbReference type="NCBI Taxonomy" id="314724"/>
    <lineage>
        <taxon>Bacteria</taxon>
        <taxon>Pseudomonadati</taxon>
        <taxon>Spirochaetota</taxon>
        <taxon>Spirochaetia</taxon>
        <taxon>Spirochaetales</taxon>
        <taxon>Borreliaceae</taxon>
        <taxon>Borrelia</taxon>
    </lineage>
</organism>